<feature type="region of interest" description="Disordered" evidence="1">
    <location>
        <begin position="310"/>
        <end position="347"/>
    </location>
</feature>
<gene>
    <name evidence="2" type="ORF">NCTC11165_01464</name>
</gene>
<accession>A0A2X1AHX2</accession>
<dbReference type="AlphaFoldDB" id="A0A2X1AHX2"/>
<organism evidence="2 3">
    <name type="scientific">Brevundimonas diminuta</name>
    <name type="common">Pseudomonas diminuta</name>
    <dbReference type="NCBI Taxonomy" id="293"/>
    <lineage>
        <taxon>Bacteria</taxon>
        <taxon>Pseudomonadati</taxon>
        <taxon>Pseudomonadota</taxon>
        <taxon>Alphaproteobacteria</taxon>
        <taxon>Caulobacterales</taxon>
        <taxon>Caulobacteraceae</taxon>
        <taxon>Brevundimonas</taxon>
    </lineage>
</organism>
<sequence>MVVVGVIHNGAHHVVAAENHGAPAQLLGQFQRIGQLARRADAVVRARRPIDMSHGQGASIIISDMRRPVRTRGPAMGVARHQDQDTLARRPRPGRALFAQTGGQLIVHRLGCAAQRQFAQGRQILDLEEVVRGQPRRLGHIDLALSQTLAQLLGGDVHQLDVVGARQGAVGHALALADARDAQHHVRQAFQMLDVQCGPDVDPGFQDLLHVLPPLRVARTRRVGVGVFVDQQQVRAARYGRVDVELQQGPFAIGDGPAGHHFQPAQQAHRLLAAVGLDHADDDVLALGLSSPGGAQHLIGLADAWRHAQKDLQPPTLSRGGRGLIRRENRRRHPPSVVRRPRRASSA</sequence>
<evidence type="ECO:0000256" key="1">
    <source>
        <dbReference type="SAM" id="MobiDB-lite"/>
    </source>
</evidence>
<name>A0A2X1AHX2_BREDI</name>
<dbReference type="EMBL" id="UAQM01000010">
    <property type="protein sequence ID" value="SPU44067.1"/>
    <property type="molecule type" value="Genomic_DNA"/>
</dbReference>
<protein>
    <submittedName>
        <fullName evidence="2">Uncharacterized protein</fullName>
    </submittedName>
</protein>
<feature type="compositionally biased region" description="Basic residues" evidence="1">
    <location>
        <begin position="328"/>
        <end position="347"/>
    </location>
</feature>
<reference evidence="2 3" key="1">
    <citation type="submission" date="2018-06" db="EMBL/GenBank/DDBJ databases">
        <authorList>
            <consortium name="Pathogen Informatics"/>
            <person name="Doyle S."/>
        </authorList>
    </citation>
    <scope>NUCLEOTIDE SEQUENCE [LARGE SCALE GENOMIC DNA]</scope>
    <source>
        <strain evidence="2 3">NCTC11165</strain>
    </source>
</reference>
<proteinExistence type="predicted"/>
<evidence type="ECO:0000313" key="2">
    <source>
        <dbReference type="EMBL" id="SPU44067.1"/>
    </source>
</evidence>
<dbReference type="Proteomes" id="UP000250358">
    <property type="component" value="Unassembled WGS sequence"/>
</dbReference>
<evidence type="ECO:0000313" key="3">
    <source>
        <dbReference type="Proteomes" id="UP000250358"/>
    </source>
</evidence>